<proteinExistence type="predicted"/>
<dbReference type="RefSeq" id="WP_345288839.1">
    <property type="nucleotide sequence ID" value="NZ_BAABAJ010000040.1"/>
</dbReference>
<feature type="transmembrane region" description="Helical" evidence="1">
    <location>
        <begin position="176"/>
        <end position="195"/>
    </location>
</feature>
<sequence length="203" mass="20789">MNRGFPFLLYARSRGLPGAVAALAGTAAVTAWAAWWLVSRPGFDHAARLPVVVLGPLLAAAAVGTSLHTPSDVLDRTAVRPWWRRRLLHVLVGAALAGALLAVAVPGHTERFGAPAAVRNALGLAGAAAGSTVLVGARLSWLPPTCYVGAVYLAAPDRPGGAAAWWAWVMQPGPEAAAWAVAGTAFVLGTALCAWRGPRPTGG</sequence>
<evidence type="ECO:0000313" key="2">
    <source>
        <dbReference type="EMBL" id="GAA3944323.1"/>
    </source>
</evidence>
<comment type="caution">
    <text evidence="2">The sequence shown here is derived from an EMBL/GenBank/DDBJ whole genome shotgun (WGS) entry which is preliminary data.</text>
</comment>
<organism evidence="2 3">
    <name type="scientific">Streptomyces gulbargensis</name>
    <dbReference type="NCBI Taxonomy" id="364901"/>
    <lineage>
        <taxon>Bacteria</taxon>
        <taxon>Bacillati</taxon>
        <taxon>Actinomycetota</taxon>
        <taxon>Actinomycetes</taxon>
        <taxon>Kitasatosporales</taxon>
        <taxon>Streptomycetaceae</taxon>
        <taxon>Streptomyces</taxon>
    </lineage>
</organism>
<evidence type="ECO:0000313" key="3">
    <source>
        <dbReference type="Proteomes" id="UP001501000"/>
    </source>
</evidence>
<feature type="transmembrane region" description="Helical" evidence="1">
    <location>
        <begin position="117"/>
        <end position="137"/>
    </location>
</feature>
<feature type="transmembrane region" description="Helical" evidence="1">
    <location>
        <begin position="15"/>
        <end position="37"/>
    </location>
</feature>
<reference evidence="3" key="1">
    <citation type="journal article" date="2019" name="Int. J. Syst. Evol. Microbiol.">
        <title>The Global Catalogue of Microorganisms (GCM) 10K type strain sequencing project: providing services to taxonomists for standard genome sequencing and annotation.</title>
        <authorList>
            <consortium name="The Broad Institute Genomics Platform"/>
            <consortium name="The Broad Institute Genome Sequencing Center for Infectious Disease"/>
            <person name="Wu L."/>
            <person name="Ma J."/>
        </authorList>
    </citation>
    <scope>NUCLEOTIDE SEQUENCE [LARGE SCALE GENOMIC DNA]</scope>
    <source>
        <strain evidence="3">JCM 16956</strain>
    </source>
</reference>
<feature type="transmembrane region" description="Helical" evidence="1">
    <location>
        <begin position="49"/>
        <end position="67"/>
    </location>
</feature>
<keyword evidence="1" id="KW-0812">Transmembrane</keyword>
<feature type="transmembrane region" description="Helical" evidence="1">
    <location>
        <begin position="87"/>
        <end position="105"/>
    </location>
</feature>
<keyword evidence="1" id="KW-1133">Transmembrane helix</keyword>
<accession>A0ABP7NEA5</accession>
<keyword evidence="1" id="KW-0472">Membrane</keyword>
<evidence type="ECO:0000256" key="1">
    <source>
        <dbReference type="SAM" id="Phobius"/>
    </source>
</evidence>
<dbReference type="EMBL" id="BAABAJ010000040">
    <property type="protein sequence ID" value="GAA3944323.1"/>
    <property type="molecule type" value="Genomic_DNA"/>
</dbReference>
<keyword evidence="3" id="KW-1185">Reference proteome</keyword>
<protein>
    <submittedName>
        <fullName evidence="2">Uncharacterized protein</fullName>
    </submittedName>
</protein>
<name>A0ABP7NEA5_9ACTN</name>
<dbReference type="Proteomes" id="UP001501000">
    <property type="component" value="Unassembled WGS sequence"/>
</dbReference>
<gene>
    <name evidence="2" type="ORF">GCM10022244_59890</name>
</gene>